<feature type="domain" description="Nin one binding (NOB1) Zn-ribbon-like" evidence="15">
    <location>
        <begin position="323"/>
        <end position="395"/>
    </location>
</feature>
<feature type="compositionally biased region" description="Acidic residues" evidence="14">
    <location>
        <begin position="249"/>
        <end position="268"/>
    </location>
</feature>
<dbReference type="Pfam" id="PF15017">
    <property type="entry name" value="WRNPLPNID"/>
    <property type="match status" value="2"/>
</dbReference>
<feature type="domain" description="Putative WW-binding" evidence="16">
    <location>
        <begin position="207"/>
        <end position="275"/>
    </location>
</feature>
<feature type="binding site" evidence="13">
    <location>
        <position position="333"/>
    </location>
    <ligand>
        <name>Zn(2+)</name>
        <dbReference type="ChEBI" id="CHEBI:29105"/>
    </ligand>
</feature>
<dbReference type="InterPro" id="IPR017117">
    <property type="entry name" value="Nob1_euk"/>
</dbReference>
<evidence type="ECO:0000256" key="4">
    <source>
        <dbReference type="ARBA" id="ARBA00022553"/>
    </source>
</evidence>
<feature type="region of interest" description="Disordered" evidence="14">
    <location>
        <begin position="183"/>
        <end position="207"/>
    </location>
</feature>
<evidence type="ECO:0000259" key="15">
    <source>
        <dbReference type="Pfam" id="PF08772"/>
    </source>
</evidence>
<feature type="compositionally biased region" description="Basic residues" evidence="14">
    <location>
        <begin position="458"/>
        <end position="475"/>
    </location>
</feature>
<dbReference type="InterPro" id="IPR033461">
    <property type="entry name" value="WRNPLPNID"/>
</dbReference>
<feature type="domain" description="Putative WW-binding" evidence="16">
    <location>
        <begin position="157"/>
        <end position="205"/>
    </location>
</feature>
<dbReference type="GO" id="GO:0016787">
    <property type="term" value="F:hydrolase activity"/>
    <property type="evidence" value="ECO:0007669"/>
    <property type="project" value="UniProtKB-KW"/>
</dbReference>
<evidence type="ECO:0000256" key="14">
    <source>
        <dbReference type="SAM" id="MobiDB-lite"/>
    </source>
</evidence>
<feature type="domain" description="Ribonuclease PIN" evidence="17">
    <location>
        <begin position="9"/>
        <end position="95"/>
    </location>
</feature>
<dbReference type="PANTHER" id="PTHR12814">
    <property type="entry name" value="RNA-BINDING PROTEIN NOB1"/>
    <property type="match status" value="1"/>
</dbReference>
<evidence type="ECO:0000256" key="9">
    <source>
        <dbReference type="ARBA" id="ARBA00022833"/>
    </source>
</evidence>
<dbReference type="AlphaFoldDB" id="A0A1A7YBZ2"/>
<dbReference type="InterPro" id="IPR039907">
    <property type="entry name" value="NOB1"/>
</dbReference>
<evidence type="ECO:0000256" key="11">
    <source>
        <dbReference type="ARBA" id="ARBA00045628"/>
    </source>
</evidence>
<evidence type="ECO:0000256" key="1">
    <source>
        <dbReference type="ARBA" id="ARBA00004123"/>
    </source>
</evidence>
<feature type="binding site" evidence="13">
    <location>
        <position position="351"/>
    </location>
    <ligand>
        <name>Zn(2+)</name>
        <dbReference type="ChEBI" id="CHEBI:29105"/>
    </ligand>
</feature>
<evidence type="ECO:0000256" key="7">
    <source>
        <dbReference type="ARBA" id="ARBA00022771"/>
    </source>
</evidence>
<feature type="region of interest" description="Disordered" evidence="14">
    <location>
        <begin position="233"/>
        <end position="275"/>
    </location>
</feature>
<comment type="similarity">
    <text evidence="2 12">Belongs to the NOB1 family.</text>
</comment>
<comment type="function">
    <text evidence="11">May play a role in mRNA degradation. Endonuclease required for processing of 20S pre-rRNA precursor and biogenesis of 40S ribosomal subunits.</text>
</comment>
<feature type="binding site" evidence="13">
    <location>
        <position position="348"/>
    </location>
    <ligand>
        <name>Zn(2+)</name>
        <dbReference type="ChEBI" id="CHEBI:29105"/>
    </ligand>
</feature>
<reference evidence="18" key="2">
    <citation type="submission" date="2016-06" db="EMBL/GenBank/DDBJ databases">
        <title>The genome of a short-lived fish provides insights into sex chromosome evolution and the genetic control of aging.</title>
        <authorList>
            <person name="Reichwald K."/>
            <person name="Felder M."/>
            <person name="Petzold A."/>
            <person name="Koch P."/>
            <person name="Groth M."/>
            <person name="Platzer M."/>
        </authorList>
    </citation>
    <scope>NUCLEOTIDE SEQUENCE</scope>
    <source>
        <tissue evidence="18">Brain</tissue>
    </source>
</reference>
<keyword evidence="8" id="KW-0378">Hydrolase</keyword>
<dbReference type="CDD" id="cd09876">
    <property type="entry name" value="PIN_Nob1-like"/>
    <property type="match status" value="1"/>
</dbReference>
<dbReference type="InterPro" id="IPR033411">
    <property type="entry name" value="Ribonuclease_PIN"/>
</dbReference>
<evidence type="ECO:0000256" key="8">
    <source>
        <dbReference type="ARBA" id="ARBA00022801"/>
    </source>
</evidence>
<evidence type="ECO:0000256" key="5">
    <source>
        <dbReference type="ARBA" id="ARBA00022722"/>
    </source>
</evidence>
<keyword evidence="6 12" id="KW-0479">Metal-binding</keyword>
<evidence type="ECO:0000256" key="13">
    <source>
        <dbReference type="PIRSR" id="PIRSR037125-1"/>
    </source>
</evidence>
<evidence type="ECO:0000256" key="6">
    <source>
        <dbReference type="ARBA" id="ARBA00022723"/>
    </source>
</evidence>
<evidence type="ECO:0000256" key="3">
    <source>
        <dbReference type="ARBA" id="ARBA00018439"/>
    </source>
</evidence>
<gene>
    <name evidence="18" type="primary">NOB1</name>
</gene>
<dbReference type="GO" id="GO:0030688">
    <property type="term" value="C:preribosome, small subunit precursor"/>
    <property type="evidence" value="ECO:0007669"/>
    <property type="project" value="TreeGrafter"/>
</dbReference>
<dbReference type="Gene3D" id="6.20.210.10">
    <property type="entry name" value="Nin one binding (NOB1), Zn-ribbon-like"/>
    <property type="match status" value="1"/>
</dbReference>
<dbReference type="InterPro" id="IPR036283">
    <property type="entry name" value="NOB1_Zf-like_sf"/>
</dbReference>
<evidence type="ECO:0000256" key="12">
    <source>
        <dbReference type="PIRNR" id="PIRNR037125"/>
    </source>
</evidence>
<evidence type="ECO:0000259" key="17">
    <source>
        <dbReference type="Pfam" id="PF17146"/>
    </source>
</evidence>
<keyword evidence="9 12" id="KW-0862">Zinc</keyword>
<reference evidence="18" key="1">
    <citation type="submission" date="2016-05" db="EMBL/GenBank/DDBJ databases">
        <authorList>
            <person name="Lavstsen T."/>
            <person name="Jespersen J.S."/>
        </authorList>
    </citation>
    <scope>NUCLEOTIDE SEQUENCE</scope>
    <source>
        <tissue evidence="18">Brain</tissue>
    </source>
</reference>
<dbReference type="GO" id="GO:0030490">
    <property type="term" value="P:maturation of SSU-rRNA"/>
    <property type="evidence" value="ECO:0007669"/>
    <property type="project" value="TreeGrafter"/>
</dbReference>
<dbReference type="PIRSF" id="PIRSF037125">
    <property type="entry name" value="D-site_20S_pre-rRNA_nuclease"/>
    <property type="match status" value="1"/>
</dbReference>
<comment type="subcellular location">
    <subcellularLocation>
        <location evidence="1 12">Nucleus</location>
    </subcellularLocation>
</comment>
<evidence type="ECO:0000256" key="2">
    <source>
        <dbReference type="ARBA" id="ARBA00005858"/>
    </source>
</evidence>
<dbReference type="InterPro" id="IPR014881">
    <property type="entry name" value="NOB1_Zn-bd"/>
</dbReference>
<evidence type="ECO:0000313" key="18">
    <source>
        <dbReference type="EMBL" id="SBP28027.1"/>
    </source>
</evidence>
<organism evidence="18">
    <name type="scientific">Iconisemion striatum</name>
    <dbReference type="NCBI Taxonomy" id="60296"/>
    <lineage>
        <taxon>Eukaryota</taxon>
        <taxon>Metazoa</taxon>
        <taxon>Chordata</taxon>
        <taxon>Craniata</taxon>
        <taxon>Vertebrata</taxon>
        <taxon>Euteleostomi</taxon>
        <taxon>Actinopterygii</taxon>
        <taxon>Neopterygii</taxon>
        <taxon>Teleostei</taxon>
        <taxon>Neoteleostei</taxon>
        <taxon>Acanthomorphata</taxon>
        <taxon>Ovalentaria</taxon>
        <taxon>Atherinomorphae</taxon>
        <taxon>Cyprinodontiformes</taxon>
        <taxon>Nothobranchiidae</taxon>
        <taxon>Iconisemion</taxon>
    </lineage>
</organism>
<feature type="region of interest" description="Disordered" evidence="14">
    <location>
        <begin position="453"/>
        <end position="475"/>
    </location>
</feature>
<dbReference type="Gene3D" id="3.40.50.1010">
    <property type="entry name" value="5'-nuclease"/>
    <property type="match status" value="1"/>
</dbReference>
<dbReference type="GO" id="GO:0004521">
    <property type="term" value="F:RNA endonuclease activity"/>
    <property type="evidence" value="ECO:0007669"/>
    <property type="project" value="UniProtKB-UniRule"/>
</dbReference>
<dbReference type="EMBL" id="HADX01005795">
    <property type="protein sequence ID" value="SBP28027.1"/>
    <property type="molecule type" value="Transcribed_RNA"/>
</dbReference>
<feature type="compositionally biased region" description="Polar residues" evidence="14">
    <location>
        <begin position="194"/>
        <end position="207"/>
    </location>
</feature>
<dbReference type="EMBL" id="HADW01016190">
    <property type="protein sequence ID" value="SBP17590.1"/>
    <property type="molecule type" value="Transcribed_RNA"/>
</dbReference>
<dbReference type="FunFam" id="3.40.50.1010:FF:000018">
    <property type="entry name" value="RNA-binding protein NOB1"/>
    <property type="match status" value="1"/>
</dbReference>
<name>A0A1A7YBZ2_9TELE</name>
<evidence type="ECO:0000259" key="16">
    <source>
        <dbReference type="Pfam" id="PF15017"/>
    </source>
</evidence>
<keyword evidence="4" id="KW-0597">Phosphoprotein</keyword>
<keyword evidence="5" id="KW-0540">Nuclease</keyword>
<dbReference type="Pfam" id="PF17146">
    <property type="entry name" value="PIN_6"/>
    <property type="match status" value="1"/>
</dbReference>
<sequence>MAQTLVEHVVADAGAFLKNAPLQDIGRNIYTLRDVVDEIRDKPTRRSLACLPYQLHFKDPHPEHVRFVSEFSKKTGDYPSLSSTDIKVLALTYQLHLEHVGSQHLKKEPEIKVNIQSTQRHPEAPVNIAGFHFPSKRPADIRQEIADTQTSNQSNTEEFNSFQFWRDPLLTISDDLLDLLGSTEASGRNHKQTEPQTSSETTDTEQHFNSFQFWREPVPSIDEDLLALLDEGGASPRTETTGSRSSENQSDDEDKENEPEEEDDEDDGGGWITPSNIKQVKMDSADWTVPADVIVGCLTTDFAMQNVLIQMGLHVLSVNGMVIKQTRNYILRCHACFRTTSNMNKVFCPHCGNQTLKKLAVTVGNDGNVQMHFSKNPKVLNPRGLRHSLPLPHGGKHANNPHLVEDQRFPQQRLSRKARQKTDVLDPDYVAGSSPFCQNDVYSRAANLHIRDGQCGGGRRRSNPNATRRKFIKKK</sequence>
<dbReference type="GO" id="GO:0005634">
    <property type="term" value="C:nucleus"/>
    <property type="evidence" value="ECO:0007669"/>
    <property type="project" value="UniProtKB-SubCell"/>
</dbReference>
<evidence type="ECO:0000256" key="10">
    <source>
        <dbReference type="ARBA" id="ARBA00023242"/>
    </source>
</evidence>
<keyword evidence="10 12" id="KW-0539">Nucleus</keyword>
<dbReference type="Pfam" id="PF08772">
    <property type="entry name" value="Zn_ribbon_NOB1"/>
    <property type="match status" value="1"/>
</dbReference>
<proteinExistence type="inferred from homology"/>
<dbReference type="SUPFAM" id="SSF144206">
    <property type="entry name" value="NOB1 zinc finger-like"/>
    <property type="match status" value="1"/>
</dbReference>
<dbReference type="PANTHER" id="PTHR12814:SF2">
    <property type="entry name" value="RNA-BINDING PROTEIN NOB1"/>
    <property type="match status" value="1"/>
</dbReference>
<feature type="compositionally biased region" description="Polar residues" evidence="14">
    <location>
        <begin position="237"/>
        <end position="248"/>
    </location>
</feature>
<feature type="binding site" evidence="13">
    <location>
        <position position="336"/>
    </location>
    <ligand>
        <name>Zn(2+)</name>
        <dbReference type="ChEBI" id="CHEBI:29105"/>
    </ligand>
</feature>
<dbReference type="GO" id="GO:0008270">
    <property type="term" value="F:zinc ion binding"/>
    <property type="evidence" value="ECO:0007669"/>
    <property type="project" value="UniProtKB-KW"/>
</dbReference>
<protein>
    <recommendedName>
        <fullName evidence="3 12">RNA-binding protein NOB1</fullName>
    </recommendedName>
</protein>
<keyword evidence="7" id="KW-0863">Zinc-finger</keyword>
<accession>A0A1A7YBZ2</accession>